<evidence type="ECO:0000313" key="2">
    <source>
        <dbReference type="EMBL" id="TGY88597.1"/>
    </source>
</evidence>
<gene>
    <name evidence="2" type="ORF">E5163_12355</name>
</gene>
<comment type="caution">
    <text evidence="2">The sequence shown here is derived from an EMBL/GenBank/DDBJ whole genome shotgun (WGS) entry which is preliminary data.</text>
</comment>
<evidence type="ECO:0000313" key="3">
    <source>
        <dbReference type="Proteomes" id="UP000308054"/>
    </source>
</evidence>
<proteinExistence type="predicted"/>
<dbReference type="AlphaFoldDB" id="A0A4S2GZF3"/>
<name>A0A4S2GZF3_9PROT</name>
<sequence>MTFLLRLAALAALFLGAASAASGQSVVVHKTPWCGCCAAWVEHLEQHGFAVEVRNHENLTPIKAAGDVPGELHSCHTAFVDGYVIEGHVPAADIARLLAERPEARGLAVPGMPAGSPGMESPGHSEAYEVILFDGAERSVFARH</sequence>
<dbReference type="SUPFAM" id="SSF52833">
    <property type="entry name" value="Thioredoxin-like"/>
    <property type="match status" value="1"/>
</dbReference>
<dbReference type="EMBL" id="SRXW01000003">
    <property type="protein sequence ID" value="TGY88597.1"/>
    <property type="molecule type" value="Genomic_DNA"/>
</dbReference>
<dbReference type="Pfam" id="PF04214">
    <property type="entry name" value="DUF411"/>
    <property type="match status" value="1"/>
</dbReference>
<evidence type="ECO:0000256" key="1">
    <source>
        <dbReference type="SAM" id="SignalP"/>
    </source>
</evidence>
<dbReference type="InterPro" id="IPR007332">
    <property type="entry name" value="DUF411"/>
</dbReference>
<feature type="chain" id="PRO_5020748047" evidence="1">
    <location>
        <begin position="21"/>
        <end position="144"/>
    </location>
</feature>
<reference evidence="2 3" key="1">
    <citation type="journal article" date="2017" name="Int. J. Syst. Evol. Microbiol.">
        <title>Marinicauda algicola sp. nov., isolated from a marine red alga Rhodosorus marinus.</title>
        <authorList>
            <person name="Jeong S.E."/>
            <person name="Jeon S.H."/>
            <person name="Chun B.H."/>
            <person name="Kim D.W."/>
            <person name="Jeon C.O."/>
        </authorList>
    </citation>
    <scope>NUCLEOTIDE SEQUENCE [LARGE SCALE GENOMIC DNA]</scope>
    <source>
        <strain evidence="2 3">JCM 31718</strain>
    </source>
</reference>
<feature type="signal peptide" evidence="1">
    <location>
        <begin position="1"/>
        <end position="20"/>
    </location>
</feature>
<dbReference type="RefSeq" id="WP_135996443.1">
    <property type="nucleotide sequence ID" value="NZ_CP071057.1"/>
</dbReference>
<accession>A0A4S2GZF3</accession>
<dbReference type="Proteomes" id="UP000308054">
    <property type="component" value="Unassembled WGS sequence"/>
</dbReference>
<organism evidence="2 3">
    <name type="scientific">Marinicauda algicola</name>
    <dbReference type="NCBI Taxonomy" id="2029849"/>
    <lineage>
        <taxon>Bacteria</taxon>
        <taxon>Pseudomonadati</taxon>
        <taxon>Pseudomonadota</taxon>
        <taxon>Alphaproteobacteria</taxon>
        <taxon>Maricaulales</taxon>
        <taxon>Maricaulaceae</taxon>
        <taxon>Marinicauda</taxon>
    </lineage>
</organism>
<keyword evidence="1" id="KW-0732">Signal</keyword>
<keyword evidence="3" id="KW-1185">Reference proteome</keyword>
<protein>
    <submittedName>
        <fullName evidence="2">DUF411 domain-containing protein</fullName>
    </submittedName>
</protein>
<dbReference type="OrthoDB" id="14727at2"/>
<dbReference type="InterPro" id="IPR036249">
    <property type="entry name" value="Thioredoxin-like_sf"/>
</dbReference>